<keyword evidence="1" id="KW-1133">Transmembrane helix</keyword>
<keyword evidence="3" id="KW-1185">Reference proteome</keyword>
<organism evidence="2 3">
    <name type="scientific">Fadolivirus FV1/VV64</name>
    <dbReference type="NCBI Taxonomy" id="3070911"/>
    <lineage>
        <taxon>Viruses</taxon>
        <taxon>Varidnaviria</taxon>
        <taxon>Bamfordvirae</taxon>
        <taxon>Nucleocytoviricota</taxon>
        <taxon>Megaviricetes</taxon>
        <taxon>Imitervirales</taxon>
        <taxon>Mimiviridae</taxon>
        <taxon>Klosneuvirinae</taxon>
        <taxon>Fadolivirus</taxon>
        <taxon>Fadolivirus algeromassiliense</taxon>
    </lineage>
</organism>
<feature type="transmembrane region" description="Helical" evidence="1">
    <location>
        <begin position="6"/>
        <end position="22"/>
    </location>
</feature>
<dbReference type="Proteomes" id="UP001162001">
    <property type="component" value="Segment"/>
</dbReference>
<keyword evidence="1" id="KW-0472">Membrane</keyword>
<sequence>MGIVIFIIIIIFIFSIFAILKLEKHEVKYVKSTIDNKEYLVRDLQDKQQSANNLALLRRNIMTLVDHLYINKDKKYKDFKSDIEQLKTRISDVIINESSEDSSYTSYSVNKGEQIVFCLRSKYTNYLHDINLVMYVALHEMAHVACKEYGHTDLFKKIFAFITKVAIELGLYTKIDFKNDPVEYCGLIISESIV</sequence>
<name>A0A7D3R0M9_9VIRU</name>
<proteinExistence type="predicted"/>
<gene>
    <name evidence="2" type="ORF">Fadolivirus_1_363</name>
</gene>
<dbReference type="EMBL" id="MT418680">
    <property type="protein sequence ID" value="QKF93821.1"/>
    <property type="molecule type" value="Genomic_DNA"/>
</dbReference>
<evidence type="ECO:0000256" key="1">
    <source>
        <dbReference type="SAM" id="Phobius"/>
    </source>
</evidence>
<evidence type="ECO:0000313" key="2">
    <source>
        <dbReference type="EMBL" id="QKF93821.1"/>
    </source>
</evidence>
<reference evidence="2 3" key="1">
    <citation type="submission" date="2020-04" db="EMBL/GenBank/DDBJ databases">
        <title>Advantages and limits of metagenomic assembly and binning of a giant virus.</title>
        <authorList>
            <person name="Schulz F."/>
            <person name="Andreani J."/>
            <person name="Francis R."/>
            <person name="Boudjemaa H."/>
            <person name="Bou Khalil J.Y."/>
            <person name="Lee J."/>
            <person name="La Scola B."/>
            <person name="Woyke T."/>
        </authorList>
    </citation>
    <scope>NUCLEOTIDE SEQUENCE [LARGE SCALE GENOMIC DNA]</scope>
    <source>
        <strain evidence="2 3">FV1/VV64</strain>
    </source>
</reference>
<keyword evidence="1" id="KW-0812">Transmembrane</keyword>
<accession>A0A7D3R0M9</accession>
<evidence type="ECO:0000313" key="3">
    <source>
        <dbReference type="Proteomes" id="UP001162001"/>
    </source>
</evidence>
<protein>
    <submittedName>
        <fullName evidence="2">WLM domain-containing protein</fullName>
    </submittedName>
</protein>